<dbReference type="EMBL" id="JAVRRG010000056">
    <property type="protein sequence ID" value="KAK5092531.1"/>
    <property type="molecule type" value="Genomic_DNA"/>
</dbReference>
<dbReference type="SUPFAM" id="SSF102712">
    <property type="entry name" value="JAB1/MPN domain"/>
    <property type="match status" value="1"/>
</dbReference>
<evidence type="ECO:0000256" key="2">
    <source>
        <dbReference type="ARBA" id="ARBA00010981"/>
    </source>
</evidence>
<feature type="domain" description="MPN" evidence="10">
    <location>
        <begin position="324"/>
        <end position="457"/>
    </location>
</feature>
<dbReference type="Pfam" id="PF08969">
    <property type="entry name" value="USP8_dimer"/>
    <property type="match status" value="1"/>
</dbReference>
<dbReference type="Gene3D" id="1.20.58.80">
    <property type="entry name" value="Phosphotransferase system, lactose/cellobiose-type IIA subunit"/>
    <property type="match status" value="1"/>
</dbReference>
<dbReference type="InterPro" id="IPR037518">
    <property type="entry name" value="MPN"/>
</dbReference>
<dbReference type="PANTHER" id="PTHR12947:SF13">
    <property type="entry name" value="FI19924P1"/>
    <property type="match status" value="1"/>
</dbReference>
<keyword evidence="7" id="KW-0862">Zinc</keyword>
<keyword evidence="8" id="KW-0482">Metalloprotease</keyword>
<gene>
    <name evidence="11" type="ORF">LTR24_005109</name>
</gene>
<keyword evidence="4" id="KW-0479">Metal-binding</keyword>
<comment type="similarity">
    <text evidence="2">Belongs to the peptidase M67C family.</text>
</comment>
<dbReference type="PROSITE" id="PS50249">
    <property type="entry name" value="MPN"/>
    <property type="match status" value="1"/>
</dbReference>
<feature type="region of interest" description="Disordered" evidence="9">
    <location>
        <begin position="269"/>
        <end position="312"/>
    </location>
</feature>
<evidence type="ECO:0000313" key="12">
    <source>
        <dbReference type="Proteomes" id="UP001345013"/>
    </source>
</evidence>
<organism evidence="11 12">
    <name type="scientific">Lithohypha guttulata</name>
    <dbReference type="NCBI Taxonomy" id="1690604"/>
    <lineage>
        <taxon>Eukaryota</taxon>
        <taxon>Fungi</taxon>
        <taxon>Dikarya</taxon>
        <taxon>Ascomycota</taxon>
        <taxon>Pezizomycotina</taxon>
        <taxon>Eurotiomycetes</taxon>
        <taxon>Chaetothyriomycetidae</taxon>
        <taxon>Chaetothyriales</taxon>
        <taxon>Trichomeriaceae</taxon>
        <taxon>Lithohypha</taxon>
    </lineage>
</organism>
<dbReference type="CDD" id="cd08066">
    <property type="entry name" value="MPN_AMSH_like"/>
    <property type="match status" value="1"/>
</dbReference>
<proteinExistence type="inferred from homology"/>
<feature type="region of interest" description="Disordered" evidence="9">
    <location>
        <begin position="120"/>
        <end position="197"/>
    </location>
</feature>
<evidence type="ECO:0000256" key="3">
    <source>
        <dbReference type="ARBA" id="ARBA00022670"/>
    </source>
</evidence>
<dbReference type="SMART" id="SM00232">
    <property type="entry name" value="JAB_MPN"/>
    <property type="match status" value="1"/>
</dbReference>
<feature type="compositionally biased region" description="Basic and acidic residues" evidence="9">
    <location>
        <begin position="120"/>
        <end position="138"/>
    </location>
</feature>
<dbReference type="InterPro" id="IPR044098">
    <property type="entry name" value="STAMBP/STALP-like_MPN"/>
</dbReference>
<comment type="caution">
    <text evidence="11">The sequence shown here is derived from an EMBL/GenBank/DDBJ whole genome shotgun (WGS) entry which is preliminary data.</text>
</comment>
<evidence type="ECO:0000256" key="7">
    <source>
        <dbReference type="ARBA" id="ARBA00022833"/>
    </source>
</evidence>
<keyword evidence="12" id="KW-1185">Reference proteome</keyword>
<dbReference type="Gene3D" id="3.40.140.10">
    <property type="entry name" value="Cytidine Deaminase, domain 2"/>
    <property type="match status" value="1"/>
</dbReference>
<protein>
    <recommendedName>
        <fullName evidence="10">MPN domain-containing protein</fullName>
    </recommendedName>
</protein>
<dbReference type="InterPro" id="IPR000555">
    <property type="entry name" value="JAMM/MPN+_dom"/>
</dbReference>
<evidence type="ECO:0000256" key="6">
    <source>
        <dbReference type="ARBA" id="ARBA00022801"/>
    </source>
</evidence>
<reference evidence="11 12" key="1">
    <citation type="submission" date="2023-08" db="EMBL/GenBank/DDBJ databases">
        <title>Black Yeasts Isolated from many extreme environments.</title>
        <authorList>
            <person name="Coleine C."/>
            <person name="Stajich J.E."/>
            <person name="Selbmann L."/>
        </authorList>
    </citation>
    <scope>NUCLEOTIDE SEQUENCE [LARGE SCALE GENOMIC DNA]</scope>
    <source>
        <strain evidence="11 12">CCFEE 5885</strain>
    </source>
</reference>
<dbReference type="SUPFAM" id="SSF140856">
    <property type="entry name" value="USP8 N-terminal domain-like"/>
    <property type="match status" value="1"/>
</dbReference>
<comment type="cofactor">
    <cofactor evidence="1">
        <name>Zn(2+)</name>
        <dbReference type="ChEBI" id="CHEBI:29105"/>
    </cofactor>
</comment>
<evidence type="ECO:0000256" key="9">
    <source>
        <dbReference type="SAM" id="MobiDB-lite"/>
    </source>
</evidence>
<evidence type="ECO:0000256" key="8">
    <source>
        <dbReference type="ARBA" id="ARBA00023049"/>
    </source>
</evidence>
<dbReference type="InterPro" id="IPR015063">
    <property type="entry name" value="USP8_dimer"/>
</dbReference>
<evidence type="ECO:0000313" key="11">
    <source>
        <dbReference type="EMBL" id="KAK5092531.1"/>
    </source>
</evidence>
<name>A0ABR0KAY8_9EURO</name>
<keyword evidence="5" id="KW-0833">Ubl conjugation pathway</keyword>
<evidence type="ECO:0000259" key="10">
    <source>
        <dbReference type="PROSITE" id="PS50249"/>
    </source>
</evidence>
<evidence type="ECO:0000256" key="4">
    <source>
        <dbReference type="ARBA" id="ARBA00022723"/>
    </source>
</evidence>
<keyword evidence="3" id="KW-0645">Protease</keyword>
<sequence length="503" mass="56674">MALTVGSITSSKGVPKSVAQITKDASEYEFDAIVPLKYYLRTANAMVRQAQVYMREGDDEMTFFLLFRHAHLCLSHLATHPQYKQQDPEMIKALEREVSQNLKAMELLKARINRRYEEYAKVSQTRETRRQEDAEKRRASQGPVYLSHDQDQRISQPPQIRGQEHSKLAARLAGQEFARRAPNRRSYPTGLSQPDERDDLAARMQAIRTHVEPKERDSTAETNQQRQANLLDNAGYSYPTVPIQRPIKAQSHPPEAIASRPLYVAEREQPPVLPPKPVQSSRASTLPPRPEKQASPAVPSNTPSEPAYTFAPGAYLENGTPLRTIFLPPTLRTTFLRLAHKNTTKNLETCGFLAGTLRANALFVSALVVPKQTATSDTCEMTDESELFDYVDQHELMVLGWIHTHPTQTCFMSSRDLHTHSGYQMMLTESIAIVCAPSKGDTSRGGDWGVYRLTDPPGKMAILQCDKPGIFHPHDVDNIYTDAMRPGHVMEIGQMDFEIVDLR</sequence>
<dbReference type="Proteomes" id="UP001345013">
    <property type="component" value="Unassembled WGS sequence"/>
</dbReference>
<keyword evidence="6" id="KW-0378">Hydrolase</keyword>
<accession>A0ABR0KAY8</accession>
<evidence type="ECO:0000256" key="1">
    <source>
        <dbReference type="ARBA" id="ARBA00001947"/>
    </source>
</evidence>
<evidence type="ECO:0000256" key="5">
    <source>
        <dbReference type="ARBA" id="ARBA00022786"/>
    </source>
</evidence>
<dbReference type="PANTHER" id="PTHR12947">
    <property type="entry name" value="AMSH-LIKE PROTEASE"/>
    <property type="match status" value="1"/>
</dbReference>
<dbReference type="Pfam" id="PF01398">
    <property type="entry name" value="JAB"/>
    <property type="match status" value="1"/>
</dbReference>